<evidence type="ECO:0000256" key="9">
    <source>
        <dbReference type="RuleBase" id="RU004187"/>
    </source>
</evidence>
<evidence type="ECO:0000256" key="5">
    <source>
        <dbReference type="ARBA" id="ARBA00022741"/>
    </source>
</evidence>
<dbReference type="OrthoDB" id="496at2759"/>
<dbReference type="GO" id="GO:0005737">
    <property type="term" value="C:cytoplasm"/>
    <property type="evidence" value="ECO:0007669"/>
    <property type="project" value="UniProtKB-SubCell"/>
</dbReference>
<dbReference type="Pfam" id="PF00118">
    <property type="entry name" value="Cpn60_TCP1"/>
    <property type="match status" value="1"/>
</dbReference>
<evidence type="ECO:0000256" key="2">
    <source>
        <dbReference type="ARBA" id="ARBA00008020"/>
    </source>
</evidence>
<dbReference type="InterPro" id="IPR017998">
    <property type="entry name" value="Chaperone_TCP-1"/>
</dbReference>
<dbReference type="CDD" id="cd03335">
    <property type="entry name" value="TCP1_alpha"/>
    <property type="match status" value="1"/>
</dbReference>
<dbReference type="EMBL" id="UYWX01000085">
    <property type="protein sequence ID" value="VDM16909.1"/>
    <property type="molecule type" value="Genomic_DNA"/>
</dbReference>
<dbReference type="FunFam" id="1.10.560.10:FF:000045">
    <property type="entry name" value="T-complex protein 1 subunit eta"/>
    <property type="match status" value="1"/>
</dbReference>
<evidence type="ECO:0000313" key="10">
    <source>
        <dbReference type="EMBL" id="VDM16909.1"/>
    </source>
</evidence>
<keyword evidence="6 9" id="KW-0067">ATP-binding</keyword>
<keyword evidence="7 9" id="KW-0143">Chaperone</keyword>
<dbReference type="GO" id="GO:0005524">
    <property type="term" value="F:ATP binding"/>
    <property type="evidence" value="ECO:0007669"/>
    <property type="project" value="UniProtKB-KW"/>
</dbReference>
<dbReference type="InterPro" id="IPR002194">
    <property type="entry name" value="Chaperonin_TCP-1_CS"/>
</dbReference>
<protein>
    <recommendedName>
        <fullName evidence="3">T-complex protein 1 subunit alpha</fullName>
    </recommendedName>
    <alternativeName>
        <fullName evidence="8">CCT-alpha</fullName>
    </alternativeName>
</protein>
<dbReference type="InterPro" id="IPR012715">
    <property type="entry name" value="Chap_CCT_alpha"/>
</dbReference>
<dbReference type="InterPro" id="IPR027409">
    <property type="entry name" value="GroEL-like_apical_dom_sf"/>
</dbReference>
<dbReference type="PROSITE" id="PS00995">
    <property type="entry name" value="TCP1_3"/>
    <property type="match status" value="1"/>
</dbReference>
<dbReference type="GO" id="GO:0051082">
    <property type="term" value="F:unfolded protein binding"/>
    <property type="evidence" value="ECO:0007669"/>
    <property type="project" value="InterPro"/>
</dbReference>
<dbReference type="WBParaSite" id="TTAC_0000073301-mRNA-1">
    <property type="protein sequence ID" value="TTAC_0000073301-mRNA-1"/>
    <property type="gene ID" value="TTAC_0000073301"/>
</dbReference>
<dbReference type="GO" id="GO:0140662">
    <property type="term" value="F:ATP-dependent protein folding chaperone"/>
    <property type="evidence" value="ECO:0007669"/>
    <property type="project" value="InterPro"/>
</dbReference>
<reference evidence="10 11" key="2">
    <citation type="submission" date="2018-11" db="EMBL/GenBank/DDBJ databases">
        <authorList>
            <consortium name="Pathogen Informatics"/>
        </authorList>
    </citation>
    <scope>NUCLEOTIDE SEQUENCE [LARGE SCALE GENOMIC DNA]</scope>
</reference>
<dbReference type="PRINTS" id="PR00304">
    <property type="entry name" value="TCOMPLEXTCP1"/>
</dbReference>
<dbReference type="Proteomes" id="UP000274429">
    <property type="component" value="Unassembled WGS sequence"/>
</dbReference>
<keyword evidence="5 9" id="KW-0547">Nucleotide-binding</keyword>
<organism evidence="12">
    <name type="scientific">Hydatigena taeniaeformis</name>
    <name type="common">Feline tapeworm</name>
    <name type="synonym">Taenia taeniaeformis</name>
    <dbReference type="NCBI Taxonomy" id="6205"/>
    <lineage>
        <taxon>Eukaryota</taxon>
        <taxon>Metazoa</taxon>
        <taxon>Spiralia</taxon>
        <taxon>Lophotrochozoa</taxon>
        <taxon>Platyhelminthes</taxon>
        <taxon>Cestoda</taxon>
        <taxon>Eucestoda</taxon>
        <taxon>Cyclophyllidea</taxon>
        <taxon>Taeniidae</taxon>
        <taxon>Hydatigera</taxon>
    </lineage>
</organism>
<evidence type="ECO:0000256" key="4">
    <source>
        <dbReference type="ARBA" id="ARBA00022490"/>
    </source>
</evidence>
<evidence type="ECO:0000256" key="3">
    <source>
        <dbReference type="ARBA" id="ARBA00014424"/>
    </source>
</evidence>
<dbReference type="InterPro" id="IPR027413">
    <property type="entry name" value="GROEL-like_equatorial_sf"/>
</dbReference>
<evidence type="ECO:0000256" key="8">
    <source>
        <dbReference type="ARBA" id="ARBA00030049"/>
    </source>
</evidence>
<dbReference type="PANTHER" id="PTHR11353">
    <property type="entry name" value="CHAPERONIN"/>
    <property type="match status" value="1"/>
</dbReference>
<dbReference type="Gene3D" id="3.50.7.10">
    <property type="entry name" value="GroEL"/>
    <property type="match status" value="1"/>
</dbReference>
<keyword evidence="11" id="KW-1185">Reference proteome</keyword>
<dbReference type="GO" id="GO:0016887">
    <property type="term" value="F:ATP hydrolysis activity"/>
    <property type="evidence" value="ECO:0007669"/>
    <property type="project" value="InterPro"/>
</dbReference>
<dbReference type="Gene3D" id="3.30.260.10">
    <property type="entry name" value="TCP-1-like chaperonin intermediate domain"/>
    <property type="match status" value="1"/>
</dbReference>
<evidence type="ECO:0000256" key="6">
    <source>
        <dbReference type="ARBA" id="ARBA00022840"/>
    </source>
</evidence>
<dbReference type="STRING" id="6205.A0A0R3WJ97"/>
<accession>A0A0R3WJ97</accession>
<name>A0A0R3WJ97_HYDTA</name>
<sequence length="572" mass="62228">MSGNAATPLSLGGERVSGDSVRKQNVMAAISIANIVKTSLGPVGLDKMLVDDVGDVTITNDGATILKLLDVEQPAAKVLVQLAQLQDDEVGDGTTSVVILAAELLRNADELIAQKIHPTTIMSGYRLACREACKYIQNNLVLDSDALGKSCLVNAAKTSMSSKLITFGPLYAFCRDADFFANMAVEAALAVKVPDGHGGFVCATKAINILKAHGRSMRESVLINGYALNCTIASQQMPRQIENAKIAFLDFNLQKVKLKLGVQVLVSDPDKLEEIRNREADITKERIQTILAAGANVILTTGGIDDLCMKYFVEAGAMAVRRCKRVDLKRIAKATGGQLIVTMSNMDGEETFDSALLGEAGEVVQERICDDELILIHDPKVRSAASIILRGANDLYVDEMERSLHDSLQVIKRVLESKSIVPGAGACETAVSVFLENFAMTMGSREQLAVAEFARAMLVIPKQLAVNAALDSTDLISRLRACHNTILLPYFCYSPVFRHHCSSNNIRGLFFSRWGLDLQKNCISNCKELGIFEPLVSKIKSLKFATEAAITILRIDDLIKLKEEKPVEDPER</sequence>
<dbReference type="FunFam" id="3.50.7.10:FF:000009">
    <property type="entry name" value="T-complex protein 1 subunit alpha"/>
    <property type="match status" value="1"/>
</dbReference>
<keyword evidence="4" id="KW-0963">Cytoplasm</keyword>
<gene>
    <name evidence="10" type="ORF">TTAC_LOCUS734</name>
</gene>
<dbReference type="InterPro" id="IPR027410">
    <property type="entry name" value="TCP-1-like_intermed_sf"/>
</dbReference>
<dbReference type="Gene3D" id="1.10.560.10">
    <property type="entry name" value="GroEL-like equatorial domain"/>
    <property type="match status" value="1"/>
</dbReference>
<dbReference type="InterPro" id="IPR053374">
    <property type="entry name" value="TCP-1_chaperonin"/>
</dbReference>
<comment type="subcellular location">
    <subcellularLocation>
        <location evidence="1">Cytoplasm</location>
    </subcellularLocation>
</comment>
<evidence type="ECO:0000256" key="1">
    <source>
        <dbReference type="ARBA" id="ARBA00004496"/>
    </source>
</evidence>
<dbReference type="SUPFAM" id="SSF48592">
    <property type="entry name" value="GroEL equatorial domain-like"/>
    <property type="match status" value="1"/>
</dbReference>
<evidence type="ECO:0000313" key="12">
    <source>
        <dbReference type="WBParaSite" id="TTAC_0000073301-mRNA-1"/>
    </source>
</evidence>
<proteinExistence type="inferred from homology"/>
<evidence type="ECO:0000313" key="11">
    <source>
        <dbReference type="Proteomes" id="UP000274429"/>
    </source>
</evidence>
<evidence type="ECO:0000256" key="7">
    <source>
        <dbReference type="ARBA" id="ARBA00023186"/>
    </source>
</evidence>
<comment type="similarity">
    <text evidence="2 9">Belongs to the TCP-1 chaperonin family.</text>
</comment>
<dbReference type="PROSITE" id="PS00750">
    <property type="entry name" value="TCP1_1"/>
    <property type="match status" value="1"/>
</dbReference>
<dbReference type="SUPFAM" id="SSF54849">
    <property type="entry name" value="GroEL-intermediate domain like"/>
    <property type="match status" value="1"/>
</dbReference>
<dbReference type="InterPro" id="IPR002423">
    <property type="entry name" value="Cpn60/GroEL/TCP-1"/>
</dbReference>
<reference evidence="12" key="1">
    <citation type="submission" date="2017-02" db="UniProtKB">
        <authorList>
            <consortium name="WormBaseParasite"/>
        </authorList>
    </citation>
    <scope>IDENTIFICATION</scope>
</reference>
<dbReference type="AlphaFoldDB" id="A0A0R3WJ97"/>
<dbReference type="NCBIfam" id="TIGR02340">
    <property type="entry name" value="chap_CCT_alpha"/>
    <property type="match status" value="1"/>
</dbReference>
<dbReference type="NCBIfam" id="NF041083">
    <property type="entry name" value="thermosome_beta"/>
    <property type="match status" value="1"/>
</dbReference>
<dbReference type="SUPFAM" id="SSF52029">
    <property type="entry name" value="GroEL apical domain-like"/>
    <property type="match status" value="1"/>
</dbReference>